<organism evidence="3 4">
    <name type="scientific">Rhizopus oryzae</name>
    <name type="common">Mucormycosis agent</name>
    <name type="synonym">Rhizopus arrhizus var. delemar</name>
    <dbReference type="NCBI Taxonomy" id="64495"/>
    <lineage>
        <taxon>Eukaryota</taxon>
        <taxon>Fungi</taxon>
        <taxon>Fungi incertae sedis</taxon>
        <taxon>Mucoromycota</taxon>
        <taxon>Mucoromycotina</taxon>
        <taxon>Mucoromycetes</taxon>
        <taxon>Mucorales</taxon>
        <taxon>Mucorineae</taxon>
        <taxon>Rhizopodaceae</taxon>
        <taxon>Rhizopus</taxon>
    </lineage>
</organism>
<evidence type="ECO:0000256" key="1">
    <source>
        <dbReference type="ARBA" id="ARBA00010954"/>
    </source>
</evidence>
<dbReference type="InterPro" id="IPR008862">
    <property type="entry name" value="Tcp11"/>
</dbReference>
<comment type="caution">
    <text evidence="3">The sequence shown here is derived from an EMBL/GenBank/DDBJ whole genome shotgun (WGS) entry which is preliminary data.</text>
</comment>
<dbReference type="EMBL" id="JAANIT010000451">
    <property type="protein sequence ID" value="KAG1547597.1"/>
    <property type="molecule type" value="Genomic_DNA"/>
</dbReference>
<proteinExistence type="inferred from homology"/>
<evidence type="ECO:0000256" key="2">
    <source>
        <dbReference type="SAM" id="MobiDB-lite"/>
    </source>
</evidence>
<evidence type="ECO:0000313" key="3">
    <source>
        <dbReference type="EMBL" id="KAG1547597.1"/>
    </source>
</evidence>
<accession>A0A9P6YG68</accession>
<feature type="region of interest" description="Disordered" evidence="2">
    <location>
        <begin position="1"/>
        <end position="22"/>
    </location>
</feature>
<name>A0A9P6YG68_RHIOR</name>
<dbReference type="Proteomes" id="UP000717996">
    <property type="component" value="Unassembled WGS sequence"/>
</dbReference>
<protein>
    <submittedName>
        <fullName evidence="3">Uncharacterized protein</fullName>
    </submittedName>
</protein>
<evidence type="ECO:0000313" key="4">
    <source>
        <dbReference type="Proteomes" id="UP000717996"/>
    </source>
</evidence>
<sequence>MSDTTTANIQEPVEKSSDKKKKKPSSWSIILKHFRELKLPLPSAPETWLDFSALGELLYEPKVIVVTTKILNTALKQKDDNSRHRARVFLTSYVMLMCPNEILSLENEDEKKLYDSAQRMLHLFETWLSAHGHPGATAARLGFVEVWNEYMTLFELWKSKDRNQFVDNLIAYYVQLSTLRQNMIADNDPSVGDELQQQLDRVKLRLEQLGGSVALESLQRALEKSAASTSTGRRRQQEKVKPRVPEVEERDEMTKEQDEINKEQMNQLLNQYSSSFFTNLQLAHELILDPQFSLENHVAESALERQVKEVAEKALFDQIVEEIERGEMAGCVPGLIHDIKQRFLSLISPKSHLYQRIEHEIDLDLIKQEIKQNTFDMNQMIRYLTDMMATLCAPVRDSEIQAIRQQVDKPVEQLKGIFHLLDNMSLDMANFRLRTLRRSLMPIAVDYEREKFAEMLSSGMIQLVRTKRWLTASGERCPNARGHDAIFAEAFVSLLQHPKVLTADELPETLLLDAKRITSFQNEFQANTIVAALLMLARNFGTISAQKQSELATKLFAILEDQSTWIDHLTVEIERAVGDVTERREMIRSMVDKTLSHTDTVYSLLSRRVASVIKSAIKNKQCVSDTVITSHGLEHIKHNLQLLSQRIITLTRFHRQVYAPWYDEMISEVLKDDLK</sequence>
<feature type="compositionally biased region" description="Basic and acidic residues" evidence="2">
    <location>
        <begin position="235"/>
        <end position="255"/>
    </location>
</feature>
<reference evidence="3" key="1">
    <citation type="journal article" date="2020" name="Microb. Genom.">
        <title>Genetic diversity of clinical and environmental Mucorales isolates obtained from an investigation of mucormycosis cases among solid organ transplant recipients.</title>
        <authorList>
            <person name="Nguyen M.H."/>
            <person name="Kaul D."/>
            <person name="Muto C."/>
            <person name="Cheng S.J."/>
            <person name="Richter R.A."/>
            <person name="Bruno V.M."/>
            <person name="Liu G."/>
            <person name="Beyhan S."/>
            <person name="Sundermann A.J."/>
            <person name="Mounaud S."/>
            <person name="Pasculle A.W."/>
            <person name="Nierman W.C."/>
            <person name="Driscoll E."/>
            <person name="Cumbie R."/>
            <person name="Clancy C.J."/>
            <person name="Dupont C.L."/>
        </authorList>
    </citation>
    <scope>NUCLEOTIDE SEQUENCE</scope>
    <source>
        <strain evidence="3">GL16</strain>
    </source>
</reference>
<dbReference type="AlphaFoldDB" id="A0A9P6YG68"/>
<dbReference type="OrthoDB" id="276323at2759"/>
<dbReference type="PANTHER" id="PTHR12832">
    <property type="entry name" value="TESTIS-SPECIFIC PROTEIN PBS13 T-COMPLEX 11"/>
    <property type="match status" value="1"/>
</dbReference>
<dbReference type="GO" id="GO:0010737">
    <property type="term" value="P:protein kinase A signaling"/>
    <property type="evidence" value="ECO:0007669"/>
    <property type="project" value="TreeGrafter"/>
</dbReference>
<comment type="similarity">
    <text evidence="1">Belongs to the TCP11 family.</text>
</comment>
<feature type="region of interest" description="Disordered" evidence="2">
    <location>
        <begin position="224"/>
        <end position="255"/>
    </location>
</feature>
<gene>
    <name evidence="3" type="ORF">G6F51_004167</name>
</gene>
<dbReference type="PANTHER" id="PTHR12832:SF11">
    <property type="entry name" value="LD23868P"/>
    <property type="match status" value="1"/>
</dbReference>
<dbReference type="Pfam" id="PF05794">
    <property type="entry name" value="Tcp11"/>
    <property type="match status" value="1"/>
</dbReference>